<gene>
    <name evidence="1" type="ORF">CI15_29880</name>
</gene>
<keyword evidence="2" id="KW-1185">Reference proteome</keyword>
<dbReference type="PANTHER" id="PTHR35564:SF4">
    <property type="entry name" value="CYTOPLASMIC PROTEIN"/>
    <property type="match status" value="1"/>
</dbReference>
<dbReference type="NCBIfam" id="TIGR03347">
    <property type="entry name" value="VI_chp_1"/>
    <property type="match status" value="1"/>
</dbReference>
<sequence length="349" mass="38710">MHALDVLFEQVAAAPHQYDFFQLMRQIEALAAHLPRLGTASRPAEEPIRLAQDVSLAFAPAALAALTRADERGRTNAPRLSQRFFGLLGPNGPLPLHLTDFARERIMHHGDAAFAHMLDMLLHRFLLLFYRASSLGRPASNLDRPDDRFAFYVGSLIGFADEASRRRDSASDFARLHFAGLVNMQTRPFEALEAIAGAVLRVTVRVEPFCGHWMTLERAERTVLRTRGTHAAPSRARSNIARLGGGAVLGAQVWDRQHKFRLAIGPLSLAQYEALLPGGGALAPLVAIVRQHLNRELAWDAKLILRAEEVPVSRLGRYGRLGYCAWLAQRDRRHDAADLALDADTHVPL</sequence>
<dbReference type="Proteomes" id="UP000075613">
    <property type="component" value="Unassembled WGS sequence"/>
</dbReference>
<evidence type="ECO:0000313" key="1">
    <source>
        <dbReference type="EMBL" id="KXU83564.1"/>
    </source>
</evidence>
<proteinExistence type="predicted"/>
<dbReference type="AlphaFoldDB" id="A0A149PEW4"/>
<protein>
    <submittedName>
        <fullName evidence="1">Type VI secretion protein</fullName>
    </submittedName>
</protein>
<dbReference type="Pfam" id="PF06996">
    <property type="entry name" value="T6SS_TssG"/>
    <property type="match status" value="1"/>
</dbReference>
<dbReference type="EMBL" id="LRBG01000038">
    <property type="protein sequence ID" value="KXU83564.1"/>
    <property type="molecule type" value="Genomic_DNA"/>
</dbReference>
<accession>A0A149PEW4</accession>
<organism evidence="1 2">
    <name type="scientific">Paraburkholderia monticola</name>
    <dbReference type="NCBI Taxonomy" id="1399968"/>
    <lineage>
        <taxon>Bacteria</taxon>
        <taxon>Pseudomonadati</taxon>
        <taxon>Pseudomonadota</taxon>
        <taxon>Betaproteobacteria</taxon>
        <taxon>Burkholderiales</taxon>
        <taxon>Burkholderiaceae</taxon>
        <taxon>Paraburkholderia</taxon>
    </lineage>
</organism>
<reference evidence="1 2" key="1">
    <citation type="journal article" date="2015" name="Int. J. Syst. Evol. Microbiol.">
        <title>Burkholderia monticola sp. nov., isolated from mountain soil.</title>
        <authorList>
            <person name="Baek I."/>
            <person name="Seo B."/>
            <person name="Lee I."/>
            <person name="Yi H."/>
            <person name="Chun J."/>
        </authorList>
    </citation>
    <scope>NUCLEOTIDE SEQUENCE [LARGE SCALE GENOMIC DNA]</scope>
    <source>
        <strain evidence="1 2">JC2948</strain>
    </source>
</reference>
<dbReference type="STRING" id="1399968.CI15_29880"/>
<comment type="caution">
    <text evidence="1">The sequence shown here is derived from an EMBL/GenBank/DDBJ whole genome shotgun (WGS) entry which is preliminary data.</text>
</comment>
<dbReference type="InterPro" id="IPR010732">
    <property type="entry name" value="T6SS_TssG-like"/>
</dbReference>
<evidence type="ECO:0000313" key="2">
    <source>
        <dbReference type="Proteomes" id="UP000075613"/>
    </source>
</evidence>
<dbReference type="PANTHER" id="PTHR35564">
    <property type="match status" value="1"/>
</dbReference>
<name>A0A149PEW4_9BURK</name>